<dbReference type="AlphaFoldDB" id="A0A0E0MHK6"/>
<dbReference type="Gramene" id="OPUNC11G17510.1">
    <property type="protein sequence ID" value="OPUNC11G17510.1"/>
    <property type="gene ID" value="OPUNC11G17510"/>
</dbReference>
<dbReference type="InterPro" id="IPR055414">
    <property type="entry name" value="LRR_R13L4/SHOC2-like"/>
</dbReference>
<evidence type="ECO:0000256" key="2">
    <source>
        <dbReference type="ARBA" id="ARBA00022821"/>
    </source>
</evidence>
<dbReference type="Gene3D" id="1.10.10.10">
    <property type="entry name" value="Winged helix-like DNA-binding domain superfamily/Winged helix DNA-binding domain"/>
    <property type="match status" value="1"/>
</dbReference>
<dbReference type="OMA" id="HEIITKM"/>
<dbReference type="HOGENOM" id="CLU_000837_7_2_1"/>
<evidence type="ECO:0008006" key="7">
    <source>
        <dbReference type="Google" id="ProtNLM"/>
    </source>
</evidence>
<dbReference type="EnsemblPlants" id="OPUNC11G17510.1">
    <property type="protein sequence ID" value="OPUNC11G17510.1"/>
    <property type="gene ID" value="OPUNC11G17510"/>
</dbReference>
<dbReference type="InterPro" id="IPR032675">
    <property type="entry name" value="LRR_dom_sf"/>
</dbReference>
<evidence type="ECO:0000256" key="1">
    <source>
        <dbReference type="ARBA" id="ARBA00022737"/>
    </source>
</evidence>
<name>A0A0E0MHK6_ORYPU</name>
<dbReference type="Gene3D" id="3.80.10.10">
    <property type="entry name" value="Ribonuclease Inhibitor"/>
    <property type="match status" value="2"/>
</dbReference>
<sequence length="570" mass="63621">MAPQGIIIVSPNHSLKSCLLYLAIFPRDYPIRRSTLIERWIVEGLISKEDWPTSVIHAERCFNTLIDSWLVNPGAVGATGQIKSCMVDKQVHEIITKMAKKHHMVEAANASATNDRYLKGICNKIVLLKYLSLRRTDATCLPREINNLHELEILDIRDTKVPAPNTKEIVLLKLKRLMAGRTLYPSPSRNHSGKAISDGEPSFFNSLQVAKMENMEVLSNIEALGIRNLLREIGKLCHLRNLGVVISDKPSQLMNLLQVISDLNESLQYLSITLLESGSKGTPSNEDDNLWYDIHKIFVQPPKNLQSLNISGTAQTNQFLLLYLLAKGMDKLIKGSNMTEVCFEDGAAPKLECIKLSSATIIARIIENAATPWLKKIDLSDARVTTIRFEKGSAPDLQEISMSSTNITSINFEDNATPNLKKMALSNTNIEGDRELHDSRIADINDLGKVTLRVTKQKQADVKILARQPNLESLVLLTCDEAHGSHLSFNKDEFKDLKLLDVKHVGITKMSFAEGATPKLEKIAWSFNKIESLSGIKNLTNLKEVELSGENIPSQVREDIKNVFSSSLRI</sequence>
<proteinExistence type="predicted"/>
<feature type="domain" description="Disease resistance protein winged helix" evidence="3">
    <location>
        <begin position="24"/>
        <end position="95"/>
    </location>
</feature>
<dbReference type="InterPro" id="IPR036388">
    <property type="entry name" value="WH-like_DNA-bd_sf"/>
</dbReference>
<dbReference type="PANTHER" id="PTHR23155:SF1062">
    <property type="entry name" value="OS11G0579400 PROTEIN"/>
    <property type="match status" value="1"/>
</dbReference>
<evidence type="ECO:0000259" key="3">
    <source>
        <dbReference type="Pfam" id="PF23559"/>
    </source>
</evidence>
<dbReference type="Pfam" id="PF23559">
    <property type="entry name" value="WHD_DRP"/>
    <property type="match status" value="1"/>
</dbReference>
<evidence type="ECO:0000259" key="4">
    <source>
        <dbReference type="Pfam" id="PF23598"/>
    </source>
</evidence>
<reference evidence="5" key="2">
    <citation type="submission" date="2018-05" db="EMBL/GenBank/DDBJ databases">
        <title>OpunRS2 (Oryza punctata Reference Sequence Version 2).</title>
        <authorList>
            <person name="Zhang J."/>
            <person name="Kudrna D."/>
            <person name="Lee S."/>
            <person name="Talag J."/>
            <person name="Welchert J."/>
            <person name="Wing R.A."/>
        </authorList>
    </citation>
    <scope>NUCLEOTIDE SEQUENCE [LARGE SCALE GENOMIC DNA]</scope>
</reference>
<organism evidence="5">
    <name type="scientific">Oryza punctata</name>
    <name type="common">Red rice</name>
    <dbReference type="NCBI Taxonomy" id="4537"/>
    <lineage>
        <taxon>Eukaryota</taxon>
        <taxon>Viridiplantae</taxon>
        <taxon>Streptophyta</taxon>
        <taxon>Embryophyta</taxon>
        <taxon>Tracheophyta</taxon>
        <taxon>Spermatophyta</taxon>
        <taxon>Magnoliopsida</taxon>
        <taxon>Liliopsida</taxon>
        <taxon>Poales</taxon>
        <taxon>Poaceae</taxon>
        <taxon>BOP clade</taxon>
        <taxon>Oryzoideae</taxon>
        <taxon>Oryzeae</taxon>
        <taxon>Oryzinae</taxon>
        <taxon>Oryza</taxon>
    </lineage>
</organism>
<evidence type="ECO:0000313" key="6">
    <source>
        <dbReference type="Proteomes" id="UP000026962"/>
    </source>
</evidence>
<reference evidence="5" key="1">
    <citation type="submission" date="2015-04" db="UniProtKB">
        <authorList>
            <consortium name="EnsemblPlants"/>
        </authorList>
    </citation>
    <scope>IDENTIFICATION</scope>
</reference>
<dbReference type="PANTHER" id="PTHR23155">
    <property type="entry name" value="DISEASE RESISTANCE PROTEIN RP"/>
    <property type="match status" value="1"/>
</dbReference>
<dbReference type="STRING" id="4537.A0A0E0MHK6"/>
<dbReference type="InterPro" id="IPR058922">
    <property type="entry name" value="WHD_DRP"/>
</dbReference>
<keyword evidence="1" id="KW-0677">Repeat</keyword>
<dbReference type="InterPro" id="IPR044974">
    <property type="entry name" value="Disease_R_plants"/>
</dbReference>
<keyword evidence="2" id="KW-0611">Plant defense</keyword>
<evidence type="ECO:0000313" key="5">
    <source>
        <dbReference type="EnsemblPlants" id="OPUNC11G17510.1"/>
    </source>
</evidence>
<feature type="domain" description="Disease resistance R13L4/SHOC-2-like LRR" evidence="4">
    <location>
        <begin position="111"/>
        <end position="411"/>
    </location>
</feature>
<dbReference type="GO" id="GO:0098542">
    <property type="term" value="P:defense response to other organism"/>
    <property type="evidence" value="ECO:0007669"/>
    <property type="project" value="TreeGrafter"/>
</dbReference>
<protein>
    <recommendedName>
        <fullName evidence="7">NB-ARC domain-containing protein</fullName>
    </recommendedName>
</protein>
<accession>A0A0E0MHK6</accession>
<keyword evidence="6" id="KW-1185">Reference proteome</keyword>
<dbReference type="Proteomes" id="UP000026962">
    <property type="component" value="Chromosome 11"/>
</dbReference>
<dbReference type="Pfam" id="PF23598">
    <property type="entry name" value="LRR_14"/>
    <property type="match status" value="1"/>
</dbReference>
<dbReference type="SUPFAM" id="SSF52058">
    <property type="entry name" value="L domain-like"/>
    <property type="match status" value="2"/>
</dbReference>